<dbReference type="AlphaFoldDB" id="A0A9X3BX42"/>
<dbReference type="RefSeq" id="WP_264204794.1">
    <property type="nucleotide sequence ID" value="NZ_JAOZEW010000002.1"/>
</dbReference>
<accession>A0A9X3BX42</accession>
<proteinExistence type="predicted"/>
<evidence type="ECO:0000313" key="2">
    <source>
        <dbReference type="Proteomes" id="UP001151079"/>
    </source>
</evidence>
<comment type="caution">
    <text evidence="1">The sequence shown here is derived from an EMBL/GenBank/DDBJ whole genome shotgun (WGS) entry which is preliminary data.</text>
</comment>
<keyword evidence="2" id="KW-1185">Reference proteome</keyword>
<sequence>MNLKTILFFSLFFQYMISFGQFKGPEPTIIRPEVILPENQLKDYTKSYNKKIKKTIIDKKITEYDVNGNITKEIDPGISSTTTTLYTYKNNILVEKITTTISDSEIVKRNNAENAAYIKESLKRGEQSVAVASFNDENKLNTYKAILDKKNRVISYISEQKENDGYRPIDITKQVKIVYDRDKIVEINTNNTGKKHYFYEKNYLVRSESSIDDVDSKSSYIDDYVYDSNNNLVLIKSSSKGKPFQYSAVRDSAVYDNKNNLVWAYYISIYRPSQENLKKQFITYKYDNNNKLIESSRYEDGIEYEKNEYFYENNLITKAVKTYFVGFPVKTIGSKTYNYTDGKLLGYNEIDPFTNSEKQCVYEYDDAKYLKKITEVSKYTDRETGEITNYSTTADFSFNKNTLTFKNQIGQLEIYEFF</sequence>
<reference evidence="1" key="1">
    <citation type="submission" date="2022-10" db="EMBL/GenBank/DDBJ databases">
        <title>Two novel species of Flavobacterium.</title>
        <authorList>
            <person name="Liu Q."/>
            <person name="Xin Y.-H."/>
        </authorList>
    </citation>
    <scope>NUCLEOTIDE SEQUENCE</scope>
    <source>
        <strain evidence="1">LS1R49</strain>
    </source>
</reference>
<dbReference type="Proteomes" id="UP001151079">
    <property type="component" value="Unassembled WGS sequence"/>
</dbReference>
<protein>
    <submittedName>
        <fullName evidence="1">Uncharacterized protein</fullName>
    </submittedName>
</protein>
<organism evidence="1 2">
    <name type="scientific">Flavobacterium shii</name>
    <dbReference type="NCBI Taxonomy" id="2987687"/>
    <lineage>
        <taxon>Bacteria</taxon>
        <taxon>Pseudomonadati</taxon>
        <taxon>Bacteroidota</taxon>
        <taxon>Flavobacteriia</taxon>
        <taxon>Flavobacteriales</taxon>
        <taxon>Flavobacteriaceae</taxon>
        <taxon>Flavobacterium</taxon>
    </lineage>
</organism>
<dbReference type="EMBL" id="JAOZEW010000002">
    <property type="protein sequence ID" value="MCV9926605.1"/>
    <property type="molecule type" value="Genomic_DNA"/>
</dbReference>
<name>A0A9X3BX42_9FLAO</name>
<evidence type="ECO:0000313" key="1">
    <source>
        <dbReference type="EMBL" id="MCV9926605.1"/>
    </source>
</evidence>
<gene>
    <name evidence="1" type="ORF">OIU83_03030</name>
</gene>